<dbReference type="InterPro" id="IPR040561">
    <property type="entry name" value="LPD38"/>
</dbReference>
<evidence type="ECO:0000259" key="1">
    <source>
        <dbReference type="Pfam" id="PF18857"/>
    </source>
</evidence>
<proteinExistence type="predicted"/>
<dbReference type="EMBL" id="LAZR01031073">
    <property type="protein sequence ID" value="KKL54800.1"/>
    <property type="molecule type" value="Genomic_DNA"/>
</dbReference>
<accession>A0A0F9FBW2</accession>
<gene>
    <name evidence="2" type="ORF">LCGC14_2261790</name>
</gene>
<feature type="non-terminal residue" evidence="2">
    <location>
        <position position="595"/>
    </location>
</feature>
<feature type="domain" description="Large polyvalent protein associated" evidence="1">
    <location>
        <begin position="331"/>
        <end position="523"/>
    </location>
</feature>
<dbReference type="AlphaFoldDB" id="A0A0F9FBW2"/>
<evidence type="ECO:0000313" key="2">
    <source>
        <dbReference type="EMBL" id="KKL54800.1"/>
    </source>
</evidence>
<protein>
    <recommendedName>
        <fullName evidence="1">Large polyvalent protein associated domain-containing protein</fullName>
    </recommendedName>
</protein>
<comment type="caution">
    <text evidence="2">The sequence shown here is derived from an EMBL/GenBank/DDBJ whole genome shotgun (WGS) entry which is preliminary data.</text>
</comment>
<organism evidence="2">
    <name type="scientific">marine sediment metagenome</name>
    <dbReference type="NCBI Taxonomy" id="412755"/>
    <lineage>
        <taxon>unclassified sequences</taxon>
        <taxon>metagenomes</taxon>
        <taxon>ecological metagenomes</taxon>
    </lineage>
</organism>
<name>A0A0F9FBW2_9ZZZZ</name>
<feature type="non-terminal residue" evidence="2">
    <location>
        <position position="1"/>
    </location>
</feature>
<reference evidence="2" key="1">
    <citation type="journal article" date="2015" name="Nature">
        <title>Complex archaea that bridge the gap between prokaryotes and eukaryotes.</title>
        <authorList>
            <person name="Spang A."/>
            <person name="Saw J.H."/>
            <person name="Jorgensen S.L."/>
            <person name="Zaremba-Niedzwiedzka K."/>
            <person name="Martijn J."/>
            <person name="Lind A.E."/>
            <person name="van Eijk R."/>
            <person name="Schleper C."/>
            <person name="Guy L."/>
            <person name="Ettema T.J."/>
        </authorList>
    </citation>
    <scope>NUCLEOTIDE SEQUENCE</scope>
</reference>
<sequence length="595" mass="67090">DPLESIVKNTYTYLNLAERKAVGQALVRQAERSEGAAQWIEEIPAPQRATKFQLGEIQRDLREAGVHLSEAELETTAMVFRPSTFAPGKEGILTILDKGKVRFFQVQPDLYRALKGLDQESSGLVIRLLSMPARALRLGATALGPEFIIRNPIRDAGTAFMQSRHGFIPGVDTFRGLFHALNRGELYWEWKRSGGEHAALISLDRTTLQQGMTDLLRSRLGWTVHHPIEALRIISSTSEAMTRLGEFRRARKAGETLRAAGFASREVSLDFARMGAEARSINSIVAFWNAAVEGTDKFARVHRENPKGTVVKGVVGLTLPSLLLYAINRNDPVYQELPWWRKYFLWNIPTRGTPLEKLTPFISIPKPFLWGVVYSEIPERVMEWIDKKDPSAFDDLLLSLITATLPSMVPTAVIPIAEMWANRSVFTGRRLEPRYMERVHPQYRAYPHTSEFSKKMAQAIWKISIGTALQKINLEVSPIKLDQAIFSTTGGLGRALVKVPDPLLREKGAPEPPSRTLADIPVLRAFATRWPTGQAQSIQKFYDRLEELETKVSSFRYEGKYPGRATGAPDLTPQEDAELKRLRKANKRMRRLNQA</sequence>
<dbReference type="Pfam" id="PF18857">
    <property type="entry name" value="LPD38"/>
    <property type="match status" value="1"/>
</dbReference>